<dbReference type="Proteomes" id="UP000234456">
    <property type="component" value="Unassembled WGS sequence"/>
</dbReference>
<comment type="caution">
    <text evidence="1">The sequence shown here is derived from an EMBL/GenBank/DDBJ whole genome shotgun (WGS) entry which is preliminary data.</text>
</comment>
<gene>
    <name evidence="1" type="ORF">C0Q88_07935</name>
</gene>
<sequence>MTTFFEASRAAVNFDAATATVQVRLAVERDGRLWVMTPIPSPTYKMVEPGDVSEPAFAMLQHDFQSLMDAAWDAGIRPTQLKKDHAAGSEAMKAVQAHLDDMRRLVFAREPIQLEHGADTPITVDLRRAGDTVATF</sequence>
<reference evidence="1 2" key="1">
    <citation type="submission" date="2017-12" db="EMBL/GenBank/DDBJ databases">
        <title>Draft genome sequence of Ralstonia pickettii 52.</title>
        <authorList>
            <person name="Zheng B."/>
        </authorList>
    </citation>
    <scope>NUCLEOTIDE SEQUENCE [LARGE SCALE GENOMIC DNA]</scope>
    <source>
        <strain evidence="1 2">52</strain>
    </source>
</reference>
<organism evidence="1 2">
    <name type="scientific">Ralstonia pickettii</name>
    <name type="common">Burkholderia pickettii</name>
    <dbReference type="NCBI Taxonomy" id="329"/>
    <lineage>
        <taxon>Bacteria</taxon>
        <taxon>Pseudomonadati</taxon>
        <taxon>Pseudomonadota</taxon>
        <taxon>Betaproteobacteria</taxon>
        <taxon>Burkholderiales</taxon>
        <taxon>Burkholderiaceae</taxon>
        <taxon>Ralstonia</taxon>
    </lineage>
</organism>
<name>A0A2N4TY23_RALPI</name>
<proteinExistence type="predicted"/>
<evidence type="ECO:0000313" key="1">
    <source>
        <dbReference type="EMBL" id="PLC44600.1"/>
    </source>
</evidence>
<dbReference type="AlphaFoldDB" id="A0A2N4TY23"/>
<dbReference type="OrthoDB" id="8913586at2"/>
<dbReference type="RefSeq" id="WP_102065010.1">
    <property type="nucleotide sequence ID" value="NZ_PKQE01000001.1"/>
</dbReference>
<accession>A0A2N4TY23</accession>
<evidence type="ECO:0000313" key="2">
    <source>
        <dbReference type="Proteomes" id="UP000234456"/>
    </source>
</evidence>
<dbReference type="EMBL" id="PKQE01000001">
    <property type="protein sequence ID" value="PLC44600.1"/>
    <property type="molecule type" value="Genomic_DNA"/>
</dbReference>
<protein>
    <submittedName>
        <fullName evidence="1">Uncharacterized protein</fullName>
    </submittedName>
</protein>